<dbReference type="PANTHER" id="PTHR12526:SF638">
    <property type="entry name" value="SPORE COAT PROTEIN SA"/>
    <property type="match status" value="1"/>
</dbReference>
<dbReference type="SUPFAM" id="SSF53756">
    <property type="entry name" value="UDP-Glycosyltransferase/glycogen phosphorylase"/>
    <property type="match status" value="1"/>
</dbReference>
<dbReference type="Proteomes" id="UP000555448">
    <property type="component" value="Unassembled WGS sequence"/>
</dbReference>
<protein>
    <submittedName>
        <fullName evidence="2">Glycosyltransferase involved in cell wall biosynthesis</fullName>
    </submittedName>
</protein>
<keyword evidence="2" id="KW-0808">Transferase</keyword>
<feature type="domain" description="Glycosyltransferase subfamily 4-like N-terminal" evidence="1">
    <location>
        <begin position="13"/>
        <end position="173"/>
    </location>
</feature>
<evidence type="ECO:0000259" key="1">
    <source>
        <dbReference type="Pfam" id="PF13439"/>
    </source>
</evidence>
<keyword evidence="3" id="KW-1185">Reference proteome</keyword>
<dbReference type="CDD" id="cd03811">
    <property type="entry name" value="GT4_GT28_WabH-like"/>
    <property type="match status" value="1"/>
</dbReference>
<dbReference type="AlphaFoldDB" id="A0A7W7K749"/>
<sequence length="380" mass="40656">MKIAIYVQDMRASGVVRTMIALAQRLAATDEVVLLAGHASGLFGAADVVPARFVAARAEAQGRLPRLTVVPDLRLALRELNPDVVLSGGNFGHFSIWAATLGLRLPVVYVFSNAMERQGQPWRTRWRRFWSSLLVRGAGGAILVGANLVRSKVFASHVASGRAAFVPNGIDLSAVPQPTGAAPEPMRGAEPVVLSIGRLQPQKGFESLIAAIATVRRQRPVRLVVLGTGSTSYREALLAHAEALGVREHVLFAGTTDDVYPWLRAAHVFALASRWEGSSIALLEAMAANTPVVASVTAGDAAQVLEHGRHGVLVDPEDAEAFAAALLRQIDDPVRPGARVRDYDLPLMVRAYHDVLIQALARAKGAREPTRSAAGTRPSR</sequence>
<dbReference type="RefSeq" id="WP_184241973.1">
    <property type="nucleotide sequence ID" value="NZ_JACHLR010000001.1"/>
</dbReference>
<organism evidence="2 3">
    <name type="scientific">Novosphingobium chloroacetimidivorans</name>
    <dbReference type="NCBI Taxonomy" id="1428314"/>
    <lineage>
        <taxon>Bacteria</taxon>
        <taxon>Pseudomonadati</taxon>
        <taxon>Pseudomonadota</taxon>
        <taxon>Alphaproteobacteria</taxon>
        <taxon>Sphingomonadales</taxon>
        <taxon>Sphingomonadaceae</taxon>
        <taxon>Novosphingobium</taxon>
    </lineage>
</organism>
<dbReference type="PANTHER" id="PTHR12526">
    <property type="entry name" value="GLYCOSYLTRANSFERASE"/>
    <property type="match status" value="1"/>
</dbReference>
<dbReference type="Pfam" id="PF13692">
    <property type="entry name" value="Glyco_trans_1_4"/>
    <property type="match status" value="1"/>
</dbReference>
<gene>
    <name evidence="2" type="ORF">HNO88_000256</name>
</gene>
<dbReference type="Pfam" id="PF13439">
    <property type="entry name" value="Glyco_transf_4"/>
    <property type="match status" value="1"/>
</dbReference>
<evidence type="ECO:0000313" key="3">
    <source>
        <dbReference type="Proteomes" id="UP000555448"/>
    </source>
</evidence>
<comment type="caution">
    <text evidence="2">The sequence shown here is derived from an EMBL/GenBank/DDBJ whole genome shotgun (WGS) entry which is preliminary data.</text>
</comment>
<dbReference type="EMBL" id="JACHLR010000001">
    <property type="protein sequence ID" value="MBB4856959.1"/>
    <property type="molecule type" value="Genomic_DNA"/>
</dbReference>
<proteinExistence type="predicted"/>
<name>A0A7W7K749_9SPHN</name>
<dbReference type="InterPro" id="IPR028098">
    <property type="entry name" value="Glyco_trans_4-like_N"/>
</dbReference>
<reference evidence="2 3" key="1">
    <citation type="submission" date="2020-08" db="EMBL/GenBank/DDBJ databases">
        <title>Functional genomics of gut bacteria from endangered species of beetles.</title>
        <authorList>
            <person name="Carlos-Shanley C."/>
        </authorList>
    </citation>
    <scope>NUCLEOTIDE SEQUENCE [LARGE SCALE GENOMIC DNA]</scope>
    <source>
        <strain evidence="2 3">S00245</strain>
    </source>
</reference>
<evidence type="ECO:0000313" key="2">
    <source>
        <dbReference type="EMBL" id="MBB4856959.1"/>
    </source>
</evidence>
<accession>A0A7W7K749</accession>
<dbReference type="Gene3D" id="3.40.50.2000">
    <property type="entry name" value="Glycogen Phosphorylase B"/>
    <property type="match status" value="2"/>
</dbReference>
<dbReference type="GO" id="GO:0016757">
    <property type="term" value="F:glycosyltransferase activity"/>
    <property type="evidence" value="ECO:0007669"/>
    <property type="project" value="TreeGrafter"/>
</dbReference>